<comment type="caution">
    <text evidence="3">The sequence shown here is derived from an EMBL/GenBank/DDBJ whole genome shotgun (WGS) entry which is preliminary data.</text>
</comment>
<feature type="region of interest" description="Disordered" evidence="1">
    <location>
        <begin position="1"/>
        <end position="78"/>
    </location>
</feature>
<feature type="compositionally biased region" description="Low complexity" evidence="1">
    <location>
        <begin position="47"/>
        <end position="67"/>
    </location>
</feature>
<proteinExistence type="predicted"/>
<dbReference type="RefSeq" id="WP_344519949.1">
    <property type="nucleotide sequence ID" value="NZ_BAAAUG010000025.1"/>
</dbReference>
<dbReference type="Proteomes" id="UP001501637">
    <property type="component" value="Unassembled WGS sequence"/>
</dbReference>
<keyword evidence="2" id="KW-0472">Membrane</keyword>
<dbReference type="EMBL" id="BAAAUG010000025">
    <property type="protein sequence ID" value="GAA3094152.1"/>
    <property type="molecule type" value="Genomic_DNA"/>
</dbReference>
<feature type="transmembrane region" description="Helical" evidence="2">
    <location>
        <begin position="82"/>
        <end position="102"/>
    </location>
</feature>
<keyword evidence="4" id="KW-1185">Reference proteome</keyword>
<organism evidence="3 4">
    <name type="scientific">Streptomyces rectiviolaceus</name>
    <dbReference type="NCBI Taxonomy" id="332591"/>
    <lineage>
        <taxon>Bacteria</taxon>
        <taxon>Bacillati</taxon>
        <taxon>Actinomycetota</taxon>
        <taxon>Actinomycetes</taxon>
        <taxon>Kitasatosporales</taxon>
        <taxon>Streptomycetaceae</taxon>
        <taxon>Streptomyces</taxon>
    </lineage>
</organism>
<evidence type="ECO:0000256" key="1">
    <source>
        <dbReference type="SAM" id="MobiDB-lite"/>
    </source>
</evidence>
<evidence type="ECO:0000256" key="2">
    <source>
        <dbReference type="SAM" id="Phobius"/>
    </source>
</evidence>
<feature type="region of interest" description="Disordered" evidence="1">
    <location>
        <begin position="105"/>
        <end position="187"/>
    </location>
</feature>
<evidence type="ECO:0000313" key="3">
    <source>
        <dbReference type="EMBL" id="GAA3094152.1"/>
    </source>
</evidence>
<name>A0ABP6MEE9_9ACTN</name>
<feature type="compositionally biased region" description="Polar residues" evidence="1">
    <location>
        <begin position="175"/>
        <end position="187"/>
    </location>
</feature>
<gene>
    <name evidence="3" type="ORF">GCM10010449_17300</name>
</gene>
<keyword evidence="2" id="KW-1133">Transmembrane helix</keyword>
<reference evidence="4" key="1">
    <citation type="journal article" date="2019" name="Int. J. Syst. Evol. Microbiol.">
        <title>The Global Catalogue of Microorganisms (GCM) 10K type strain sequencing project: providing services to taxonomists for standard genome sequencing and annotation.</title>
        <authorList>
            <consortium name="The Broad Institute Genomics Platform"/>
            <consortium name="The Broad Institute Genome Sequencing Center for Infectious Disease"/>
            <person name="Wu L."/>
            <person name="Ma J."/>
        </authorList>
    </citation>
    <scope>NUCLEOTIDE SEQUENCE [LARGE SCALE GENOMIC DNA]</scope>
    <source>
        <strain evidence="4">JCM 9092</strain>
    </source>
</reference>
<feature type="compositionally biased region" description="Low complexity" evidence="1">
    <location>
        <begin position="1"/>
        <end position="34"/>
    </location>
</feature>
<feature type="compositionally biased region" description="Gly residues" evidence="1">
    <location>
        <begin position="112"/>
        <end position="126"/>
    </location>
</feature>
<protein>
    <submittedName>
        <fullName evidence="3">Uncharacterized protein</fullName>
    </submittedName>
</protein>
<sequence length="327" mass="33343">MSYNQPGPYGGQQPQQPGPYGQQPQAPQPGYGYPPQAPQGVPPQQPGPYGQPQQPGPYGQQPQAPYGQVPPPPPQGGGKKTGIIIASVVAVAAVAVGGYFVFAGGDDDKGKGGGSSNVAGGGGDGGGIKDDGPHKLTTPATVLSEYKLNKEAGSDSGMTSSDIKEAEKHGVKNATDVTGQYQSGTEDNPLSQKILQFNGVYGDIADPEKVVDAMFVEAEKNAKEGDSSGESMTLVGSPKSYSPAGLDGAVMKCQEMKFNLGSGSSSTGGSSAGPSNMSMATCIWGDKSTLGIVITTDVANAMAGKSADLDEAAEKTAKFRKEVRVKL</sequence>
<evidence type="ECO:0000313" key="4">
    <source>
        <dbReference type="Proteomes" id="UP001501637"/>
    </source>
</evidence>
<accession>A0ABP6MEE9</accession>
<feature type="compositionally biased region" description="Pro residues" evidence="1">
    <location>
        <begin position="35"/>
        <end position="46"/>
    </location>
</feature>
<keyword evidence="2" id="KW-0812">Transmembrane</keyword>